<gene>
    <name evidence="3" type="ORF">CwatDRAFT_6312</name>
</gene>
<dbReference type="InterPro" id="IPR037215">
    <property type="entry name" value="GUN4-like_sf"/>
</dbReference>
<dbReference type="KEGG" id="cwa:CwatDRAFT_6312"/>
<dbReference type="InterPro" id="IPR008629">
    <property type="entry name" value="GUN4-like"/>
</dbReference>
<dbReference type="GO" id="GO:0046906">
    <property type="term" value="F:tetrapyrrole binding"/>
    <property type="evidence" value="ECO:0007669"/>
    <property type="project" value="TreeGrafter"/>
</dbReference>
<dbReference type="PANTHER" id="PTHR34800">
    <property type="entry name" value="TETRAPYRROLE-BINDING PROTEIN, CHLOROPLASTIC"/>
    <property type="match status" value="1"/>
</dbReference>
<dbReference type="InterPro" id="IPR016187">
    <property type="entry name" value="CTDL_fold"/>
</dbReference>
<dbReference type="CDD" id="cd16383">
    <property type="entry name" value="GUN4"/>
    <property type="match status" value="1"/>
</dbReference>
<dbReference type="EMBL" id="AADV02000001">
    <property type="protein sequence ID" value="EAM53251.1"/>
    <property type="molecule type" value="Genomic_DNA"/>
</dbReference>
<dbReference type="Pfam" id="PF03781">
    <property type="entry name" value="FGE-sulfatase"/>
    <property type="match status" value="1"/>
</dbReference>
<reference evidence="3" key="2">
    <citation type="submission" date="2005-06" db="EMBL/GenBank/DDBJ databases">
        <title>Sequencing of the draft genome and assembly of Crocosphaera watsonii WH 8501.</title>
        <authorList>
            <consortium name="US DOE Joint Genome Institute (JGI-PGF)"/>
            <person name="Copeland A."/>
            <person name="Lucas S."/>
            <person name="Lapidus A."/>
            <person name="Barry K."/>
            <person name="Detter C."/>
            <person name="Glavina T."/>
            <person name="Hammon N."/>
            <person name="Israni S."/>
            <person name="Pitluck S."/>
            <person name="Richardson P."/>
        </authorList>
    </citation>
    <scope>NUCLEOTIDE SEQUENCE [LARGE SCALE GENOMIC DNA]</scope>
    <source>
        <strain evidence="3">WH 8501</strain>
    </source>
</reference>
<dbReference type="RefSeq" id="WP_007303551.1">
    <property type="nucleotide sequence ID" value="NZ_AADV02000001.1"/>
</dbReference>
<sequence length="179" mass="20818">MDAQISGQFHSTAEVIDISDKIFNSPVIGIKWQDARWFCAWLATRKDLQSSEEVYDYRLPTADEMLQSARKGITEDYEGIGDFLRVVRVTIPSYYQTLINYLSSGRWKDADEETVQVILQVANRVKQGWLDFKDIDNFPCEDLRIIDQLWVKYSNGQFGFSVQKQIYMDELGGTKMYNE</sequence>
<dbReference type="SUPFAM" id="SSF56436">
    <property type="entry name" value="C-type lectin-like"/>
    <property type="match status" value="1"/>
</dbReference>
<feature type="domain" description="GUN4-like" evidence="2">
    <location>
        <begin position="94"/>
        <end position="169"/>
    </location>
</feature>
<evidence type="ECO:0000313" key="3">
    <source>
        <dbReference type="EMBL" id="EAM53251.1"/>
    </source>
</evidence>
<evidence type="ECO:0008006" key="5">
    <source>
        <dbReference type="Google" id="ProtNLM"/>
    </source>
</evidence>
<accession>Q4C9N5</accession>
<evidence type="ECO:0000313" key="4">
    <source>
        <dbReference type="Proteomes" id="UP000003922"/>
    </source>
</evidence>
<dbReference type="SUPFAM" id="SSF140869">
    <property type="entry name" value="GUN4-like"/>
    <property type="match status" value="1"/>
</dbReference>
<dbReference type="AlphaFoldDB" id="Q4C9N5"/>
<dbReference type="Proteomes" id="UP000003922">
    <property type="component" value="Unassembled WGS sequence"/>
</dbReference>
<keyword evidence="4" id="KW-1185">Reference proteome</keyword>
<proteinExistence type="predicted"/>
<protein>
    <recommendedName>
        <fullName evidence="5">GUN4-like domain-containing protein</fullName>
    </recommendedName>
</protein>
<feature type="domain" description="Sulfatase-modifying factor enzyme-like" evidence="1">
    <location>
        <begin position="23"/>
        <end position="82"/>
    </location>
</feature>
<reference evidence="3" key="3">
    <citation type="submission" date="2016-12" db="EMBL/GenBank/DDBJ databases">
        <title>Annotation of the draft genome assembly of Crocosphaera watsonii WH 8501.</title>
        <authorList>
            <consortium name="US DOE Joint Genome Institute (JGI-ORNL)"/>
            <person name="Larimer F."/>
            <person name="Land M."/>
        </authorList>
    </citation>
    <scope>NUCLEOTIDE SEQUENCE</scope>
    <source>
        <strain evidence="3">WH 8501</strain>
    </source>
</reference>
<dbReference type="Pfam" id="PF05419">
    <property type="entry name" value="GUN4"/>
    <property type="match status" value="1"/>
</dbReference>
<reference evidence="3" key="1">
    <citation type="submission" date="2004-02" db="EMBL/GenBank/DDBJ databases">
        <authorList>
            <consortium name="DOE Joint Genome Institute"/>
        </authorList>
    </citation>
    <scope>NUCLEOTIDE SEQUENCE [LARGE SCALE GENOMIC DNA]</scope>
    <source>
        <strain evidence="3">WH 8501</strain>
    </source>
</reference>
<name>Q4C9N5_CROWT</name>
<organism evidence="3 4">
    <name type="scientific">Crocosphaera watsonii WH 8501</name>
    <dbReference type="NCBI Taxonomy" id="165597"/>
    <lineage>
        <taxon>Bacteria</taxon>
        <taxon>Bacillati</taxon>
        <taxon>Cyanobacteriota</taxon>
        <taxon>Cyanophyceae</taxon>
        <taxon>Oscillatoriophycideae</taxon>
        <taxon>Chroococcales</taxon>
        <taxon>Aphanothecaceae</taxon>
        <taxon>Crocosphaera</taxon>
    </lineage>
</organism>
<comment type="caution">
    <text evidence="3">The sequence shown here is derived from an EMBL/GenBank/DDBJ whole genome shotgun (WGS) entry which is preliminary data.</text>
</comment>
<dbReference type="InterPro" id="IPR005532">
    <property type="entry name" value="SUMF_dom"/>
</dbReference>
<evidence type="ECO:0000259" key="1">
    <source>
        <dbReference type="Pfam" id="PF03781"/>
    </source>
</evidence>
<dbReference type="PANTHER" id="PTHR34800:SF1">
    <property type="entry name" value="TETRAPYRROLE-BINDING PROTEIN, CHLOROPLASTIC"/>
    <property type="match status" value="1"/>
</dbReference>
<evidence type="ECO:0000259" key="2">
    <source>
        <dbReference type="Pfam" id="PF05419"/>
    </source>
</evidence>
<dbReference type="Gene3D" id="1.25.40.620">
    <property type="match status" value="1"/>
</dbReference>